<dbReference type="Proteomes" id="UP000828390">
    <property type="component" value="Unassembled WGS sequence"/>
</dbReference>
<dbReference type="AlphaFoldDB" id="A0A9D4HEG8"/>
<dbReference type="EMBL" id="JAIWYP010000004">
    <property type="protein sequence ID" value="KAH3830297.1"/>
    <property type="molecule type" value="Genomic_DNA"/>
</dbReference>
<comment type="caution">
    <text evidence="1">The sequence shown here is derived from an EMBL/GenBank/DDBJ whole genome shotgun (WGS) entry which is preliminary data.</text>
</comment>
<reference evidence="1" key="2">
    <citation type="submission" date="2020-11" db="EMBL/GenBank/DDBJ databases">
        <authorList>
            <person name="McCartney M.A."/>
            <person name="Auch B."/>
            <person name="Kono T."/>
            <person name="Mallez S."/>
            <person name="Becker A."/>
            <person name="Gohl D.M."/>
            <person name="Silverstein K.A.T."/>
            <person name="Koren S."/>
            <person name="Bechman K.B."/>
            <person name="Herman A."/>
            <person name="Abrahante J.E."/>
            <person name="Garbe J."/>
        </authorList>
    </citation>
    <scope>NUCLEOTIDE SEQUENCE</scope>
    <source>
        <strain evidence="1">Duluth1</strain>
        <tissue evidence="1">Whole animal</tissue>
    </source>
</reference>
<reference evidence="1" key="1">
    <citation type="journal article" date="2019" name="bioRxiv">
        <title>The Genome of the Zebra Mussel, Dreissena polymorpha: A Resource for Invasive Species Research.</title>
        <authorList>
            <person name="McCartney M.A."/>
            <person name="Auch B."/>
            <person name="Kono T."/>
            <person name="Mallez S."/>
            <person name="Zhang Y."/>
            <person name="Obille A."/>
            <person name="Becker A."/>
            <person name="Abrahante J.E."/>
            <person name="Garbe J."/>
            <person name="Badalamenti J.P."/>
            <person name="Herman A."/>
            <person name="Mangelson H."/>
            <person name="Liachko I."/>
            <person name="Sullivan S."/>
            <person name="Sone E.D."/>
            <person name="Koren S."/>
            <person name="Silverstein K.A.T."/>
            <person name="Beckman K.B."/>
            <person name="Gohl D.M."/>
        </authorList>
    </citation>
    <scope>NUCLEOTIDE SEQUENCE</scope>
    <source>
        <strain evidence="1">Duluth1</strain>
        <tissue evidence="1">Whole animal</tissue>
    </source>
</reference>
<name>A0A9D4HEG8_DREPO</name>
<evidence type="ECO:0000313" key="2">
    <source>
        <dbReference type="Proteomes" id="UP000828390"/>
    </source>
</evidence>
<gene>
    <name evidence="1" type="ORF">DPMN_103537</name>
</gene>
<organism evidence="1 2">
    <name type="scientific">Dreissena polymorpha</name>
    <name type="common">Zebra mussel</name>
    <name type="synonym">Mytilus polymorpha</name>
    <dbReference type="NCBI Taxonomy" id="45954"/>
    <lineage>
        <taxon>Eukaryota</taxon>
        <taxon>Metazoa</taxon>
        <taxon>Spiralia</taxon>
        <taxon>Lophotrochozoa</taxon>
        <taxon>Mollusca</taxon>
        <taxon>Bivalvia</taxon>
        <taxon>Autobranchia</taxon>
        <taxon>Heteroconchia</taxon>
        <taxon>Euheterodonta</taxon>
        <taxon>Imparidentia</taxon>
        <taxon>Neoheterodontei</taxon>
        <taxon>Myida</taxon>
        <taxon>Dreissenoidea</taxon>
        <taxon>Dreissenidae</taxon>
        <taxon>Dreissena</taxon>
    </lineage>
</organism>
<evidence type="ECO:0000313" key="1">
    <source>
        <dbReference type="EMBL" id="KAH3830297.1"/>
    </source>
</evidence>
<keyword evidence="2" id="KW-1185">Reference proteome</keyword>
<protein>
    <submittedName>
        <fullName evidence="1">Uncharacterized protein</fullName>
    </submittedName>
</protein>
<accession>A0A9D4HEG8</accession>
<proteinExistence type="predicted"/>
<sequence length="104" mass="11904">MAAQTEHRKKMSKFYAAQEGDVDIEDTEIGRVRIKLSRLMAKKMSGNPAFKRSVKMMQELVKQGGESKLAQKLSISLEHRKEMRSTAAVSHIQDNLKKWQPMNT</sequence>